<reference evidence="3" key="1">
    <citation type="submission" date="2020-04" db="EMBL/GenBank/DDBJ databases">
        <authorList>
            <person name="Alioto T."/>
            <person name="Alioto T."/>
            <person name="Gomez Garrido J."/>
        </authorList>
    </citation>
    <scope>NUCLEOTIDE SEQUENCE</scope>
    <source>
        <strain evidence="3">A484AB</strain>
    </source>
</reference>
<evidence type="ECO:0000256" key="1">
    <source>
        <dbReference type="SAM" id="Coils"/>
    </source>
</evidence>
<dbReference type="PANTHER" id="PTHR47331">
    <property type="entry name" value="PHD-TYPE DOMAIN-CONTAINING PROTEIN"/>
    <property type="match status" value="1"/>
</dbReference>
<organism evidence="3 4">
    <name type="scientific">Paramuricea clavata</name>
    <name type="common">Red gorgonian</name>
    <name type="synonym">Violescent sea-whip</name>
    <dbReference type="NCBI Taxonomy" id="317549"/>
    <lineage>
        <taxon>Eukaryota</taxon>
        <taxon>Metazoa</taxon>
        <taxon>Cnidaria</taxon>
        <taxon>Anthozoa</taxon>
        <taxon>Octocorallia</taxon>
        <taxon>Malacalcyonacea</taxon>
        <taxon>Plexauridae</taxon>
        <taxon>Paramuricea</taxon>
    </lineage>
</organism>
<dbReference type="Proteomes" id="UP001152795">
    <property type="component" value="Unassembled WGS sequence"/>
</dbReference>
<evidence type="ECO:0000313" key="4">
    <source>
        <dbReference type="Proteomes" id="UP001152795"/>
    </source>
</evidence>
<dbReference type="PANTHER" id="PTHR47331:SF5">
    <property type="entry name" value="RIBONUCLEASE H"/>
    <property type="match status" value="1"/>
</dbReference>
<keyword evidence="4" id="KW-1185">Reference proteome</keyword>
<protein>
    <submittedName>
        <fullName evidence="3">Uncharacterized protein</fullName>
    </submittedName>
</protein>
<name>A0A7D9LE88_PARCT</name>
<gene>
    <name evidence="3" type="ORF">PACLA_8A072921</name>
</gene>
<keyword evidence="1" id="KW-0175">Coiled coil</keyword>
<comment type="caution">
    <text evidence="3">The sequence shown here is derived from an EMBL/GenBank/DDBJ whole genome shotgun (WGS) entry which is preliminary data.</text>
</comment>
<dbReference type="EMBL" id="CACRXK020018288">
    <property type="protein sequence ID" value="CAB4032291.1"/>
    <property type="molecule type" value="Genomic_DNA"/>
</dbReference>
<accession>A0A7D9LE88</accession>
<feature type="region of interest" description="Disordered" evidence="2">
    <location>
        <begin position="1"/>
        <end position="24"/>
    </location>
</feature>
<dbReference type="AlphaFoldDB" id="A0A7D9LE88"/>
<feature type="compositionally biased region" description="Low complexity" evidence="2">
    <location>
        <begin position="10"/>
        <end position="19"/>
    </location>
</feature>
<feature type="coiled-coil region" evidence="1">
    <location>
        <begin position="43"/>
        <end position="86"/>
    </location>
</feature>
<proteinExistence type="predicted"/>
<sequence length="264" mass="29851">VSLPEDRKSTTSSVRTSSSIQEKKLQARAKVAALRSKIVEEEIIEQKNLLAKHEAHLAKLKMKQQLAEAEAEVEVYEEAENEQDQIPALPKNKFPSPTTNNNNLNNKITHDNVTPAPLPVSQNVSAPDKSMNYNAPPFTPPPNSIRSAPVQQQILVPSNEQIPHTPTSVPENRQLYDSNKVILEALSLQRLPKLTPKVFEGDEMEFLRWESSFDALVASNTNDSKTMLHYLCKFLKGEPLKMVEHYQDLHHDADTAYRRAREEL</sequence>
<evidence type="ECO:0000313" key="3">
    <source>
        <dbReference type="EMBL" id="CAB4032291.1"/>
    </source>
</evidence>
<feature type="non-terminal residue" evidence="3">
    <location>
        <position position="1"/>
    </location>
</feature>
<evidence type="ECO:0000256" key="2">
    <source>
        <dbReference type="SAM" id="MobiDB-lite"/>
    </source>
</evidence>